<keyword evidence="3" id="KW-1185">Reference proteome</keyword>
<dbReference type="Proteomes" id="UP000323506">
    <property type="component" value="Chromosome A08"/>
</dbReference>
<proteinExistence type="predicted"/>
<name>A0A5D2FHP5_GOSDA</name>
<protein>
    <submittedName>
        <fullName evidence="2">Uncharacterized protein</fullName>
    </submittedName>
</protein>
<evidence type="ECO:0000313" key="2">
    <source>
        <dbReference type="EMBL" id="TYH05002.1"/>
    </source>
</evidence>
<evidence type="ECO:0000256" key="1">
    <source>
        <dbReference type="SAM" id="MobiDB-lite"/>
    </source>
</evidence>
<feature type="region of interest" description="Disordered" evidence="1">
    <location>
        <begin position="1"/>
        <end position="37"/>
    </location>
</feature>
<organism evidence="2 3">
    <name type="scientific">Gossypium darwinii</name>
    <name type="common">Darwin's cotton</name>
    <name type="synonym">Gossypium barbadense var. darwinii</name>
    <dbReference type="NCBI Taxonomy" id="34276"/>
    <lineage>
        <taxon>Eukaryota</taxon>
        <taxon>Viridiplantae</taxon>
        <taxon>Streptophyta</taxon>
        <taxon>Embryophyta</taxon>
        <taxon>Tracheophyta</taxon>
        <taxon>Spermatophyta</taxon>
        <taxon>Magnoliopsida</taxon>
        <taxon>eudicotyledons</taxon>
        <taxon>Gunneridae</taxon>
        <taxon>Pentapetalae</taxon>
        <taxon>rosids</taxon>
        <taxon>malvids</taxon>
        <taxon>Malvales</taxon>
        <taxon>Malvaceae</taxon>
        <taxon>Malvoideae</taxon>
        <taxon>Gossypium</taxon>
    </lineage>
</organism>
<dbReference type="AlphaFoldDB" id="A0A5D2FHP5"/>
<feature type="compositionally biased region" description="Basic residues" evidence="1">
    <location>
        <begin position="25"/>
        <end position="37"/>
    </location>
</feature>
<reference evidence="2 3" key="1">
    <citation type="submission" date="2019-06" db="EMBL/GenBank/DDBJ databases">
        <title>WGS assembly of Gossypium darwinii.</title>
        <authorList>
            <person name="Chen Z.J."/>
            <person name="Sreedasyam A."/>
            <person name="Ando A."/>
            <person name="Song Q."/>
            <person name="De L."/>
            <person name="Hulse-Kemp A."/>
            <person name="Ding M."/>
            <person name="Ye W."/>
            <person name="Kirkbride R."/>
            <person name="Jenkins J."/>
            <person name="Plott C."/>
            <person name="Lovell J."/>
            <person name="Lin Y.-M."/>
            <person name="Vaughn R."/>
            <person name="Liu B."/>
            <person name="Li W."/>
            <person name="Simpson S."/>
            <person name="Scheffler B."/>
            <person name="Saski C."/>
            <person name="Grover C."/>
            <person name="Hu G."/>
            <person name="Conover J."/>
            <person name="Carlson J."/>
            <person name="Shu S."/>
            <person name="Boston L."/>
            <person name="Williams M."/>
            <person name="Peterson D."/>
            <person name="Mcgee K."/>
            <person name="Jones D."/>
            <person name="Wendel J."/>
            <person name="Stelly D."/>
            <person name="Grimwood J."/>
            <person name="Schmutz J."/>
        </authorList>
    </citation>
    <scope>NUCLEOTIDE SEQUENCE [LARGE SCALE GENOMIC DNA]</scope>
    <source>
        <strain evidence="2">1808015.09</strain>
    </source>
</reference>
<evidence type="ECO:0000313" key="3">
    <source>
        <dbReference type="Proteomes" id="UP000323506"/>
    </source>
</evidence>
<sequence length="37" mass="4304">MFHKKKRSPFSVSLSPFSSAAGFRGRTRRGKVHGRWR</sequence>
<feature type="compositionally biased region" description="Low complexity" evidence="1">
    <location>
        <begin position="9"/>
        <end position="19"/>
    </location>
</feature>
<accession>A0A5D2FHP5</accession>
<dbReference type="EMBL" id="CM017695">
    <property type="protein sequence ID" value="TYH05002.1"/>
    <property type="molecule type" value="Genomic_DNA"/>
</dbReference>
<gene>
    <name evidence="2" type="ORF">ES288_A08G050300v1</name>
</gene>